<gene>
    <name evidence="1" type="primary">WBGene00280441</name>
</gene>
<name>A0A2A6C0C5_PRIPA</name>
<protein>
    <submittedName>
        <fullName evidence="1">Uncharacterized protein</fullName>
    </submittedName>
</protein>
<sequence>MGNCSSTAEERLDKLTAALSPLEKLPLELAWAIIDHASEAVRKLRQVSRLFRHHVDKRVLGRPKIQLVQTVEFDGGFHADFVDACLTVPERYAALVELRFKLLHSDLPPGPLGLYRIHRVKDDEQAVYILKIDLKRAEVWAKVIDVIGNRTAELSLLNCPARTVEDALNKFMIDFRFDKINVKTSCVDADVSARLFDSQRKYIMFHFLLELASHVETMTIGQVSKSGIQMDSNYFLGWHDFQWEPTIIEMLSRKLRYRLTGLGKKVWFDASCDVHENETSFMQNNHVVRVGPKRIFIDENGLAQSMGESQVSPRHPQPEIHLVVLENADKSSLAILIAYAITSKSLENMLVEKSRTPNCQHYCEKPVFDRIR</sequence>
<accession>A0A2A6C0C5</accession>
<keyword evidence="2" id="KW-1185">Reference proteome</keyword>
<organism evidence="1 2">
    <name type="scientific">Pristionchus pacificus</name>
    <name type="common">Parasitic nematode worm</name>
    <dbReference type="NCBI Taxonomy" id="54126"/>
    <lineage>
        <taxon>Eukaryota</taxon>
        <taxon>Metazoa</taxon>
        <taxon>Ecdysozoa</taxon>
        <taxon>Nematoda</taxon>
        <taxon>Chromadorea</taxon>
        <taxon>Rhabditida</taxon>
        <taxon>Rhabditina</taxon>
        <taxon>Diplogasteromorpha</taxon>
        <taxon>Diplogasteroidea</taxon>
        <taxon>Neodiplogasteridae</taxon>
        <taxon>Pristionchus</taxon>
    </lineage>
</organism>
<evidence type="ECO:0000313" key="1">
    <source>
        <dbReference type="EnsemblMetazoa" id="PPA42072.1"/>
    </source>
</evidence>
<dbReference type="EnsemblMetazoa" id="PPA42072.1">
    <property type="protein sequence ID" value="PPA42072.1"/>
    <property type="gene ID" value="WBGene00280441"/>
</dbReference>
<dbReference type="AlphaFoldDB" id="A0A2A6C0C5"/>
<dbReference type="Proteomes" id="UP000005239">
    <property type="component" value="Unassembled WGS sequence"/>
</dbReference>
<evidence type="ECO:0000313" key="2">
    <source>
        <dbReference type="Proteomes" id="UP000005239"/>
    </source>
</evidence>
<reference evidence="1" key="2">
    <citation type="submission" date="2022-06" db="UniProtKB">
        <authorList>
            <consortium name="EnsemblMetazoa"/>
        </authorList>
    </citation>
    <scope>IDENTIFICATION</scope>
    <source>
        <strain evidence="1">PS312</strain>
    </source>
</reference>
<reference evidence="2" key="1">
    <citation type="journal article" date="2008" name="Nat. Genet.">
        <title>The Pristionchus pacificus genome provides a unique perspective on nematode lifestyle and parasitism.</title>
        <authorList>
            <person name="Dieterich C."/>
            <person name="Clifton S.W."/>
            <person name="Schuster L.N."/>
            <person name="Chinwalla A."/>
            <person name="Delehaunty K."/>
            <person name="Dinkelacker I."/>
            <person name="Fulton L."/>
            <person name="Fulton R."/>
            <person name="Godfrey J."/>
            <person name="Minx P."/>
            <person name="Mitreva M."/>
            <person name="Roeseler W."/>
            <person name="Tian H."/>
            <person name="Witte H."/>
            <person name="Yang S.P."/>
            <person name="Wilson R.K."/>
            <person name="Sommer R.J."/>
        </authorList>
    </citation>
    <scope>NUCLEOTIDE SEQUENCE [LARGE SCALE GENOMIC DNA]</scope>
    <source>
        <strain evidence="2">PS312</strain>
    </source>
</reference>
<proteinExistence type="predicted"/>
<accession>A0A8R1UYB1</accession>